<feature type="non-terminal residue" evidence="1">
    <location>
        <position position="1"/>
    </location>
</feature>
<keyword evidence="2" id="KW-1185">Reference proteome</keyword>
<protein>
    <submittedName>
        <fullName evidence="1">Uncharacterized protein</fullName>
    </submittedName>
</protein>
<reference evidence="1" key="1">
    <citation type="submission" date="2022-04" db="EMBL/GenBank/DDBJ databases">
        <title>Genome of the entomopathogenic fungus Entomophthora muscae.</title>
        <authorList>
            <person name="Elya C."/>
            <person name="Lovett B.R."/>
            <person name="Lee E."/>
            <person name="Macias A.M."/>
            <person name="Hajek A.E."/>
            <person name="De Bivort B.L."/>
            <person name="Kasson M.T."/>
            <person name="De Fine Licht H.H."/>
            <person name="Stajich J.E."/>
        </authorList>
    </citation>
    <scope>NUCLEOTIDE SEQUENCE</scope>
    <source>
        <strain evidence="1">Berkeley</strain>
    </source>
</reference>
<evidence type="ECO:0000313" key="2">
    <source>
        <dbReference type="Proteomes" id="UP001165960"/>
    </source>
</evidence>
<sequence>SRQWSTGLANDPKITGATAAGELQKLPAEYRLHKDDQFCNSKREFESSHFNPSNERSPVQDATKSCQILVDGITQPKENHKSFPMVAMNEISHKISDKLQLRGSNSGPGSDRCGDPEDSWAGCLLFLQLANERAGKDSNLNQ</sequence>
<evidence type="ECO:0000313" key="1">
    <source>
        <dbReference type="EMBL" id="KAJ9089397.1"/>
    </source>
</evidence>
<dbReference type="EMBL" id="QTSX02000049">
    <property type="protein sequence ID" value="KAJ9089397.1"/>
    <property type="molecule type" value="Genomic_DNA"/>
</dbReference>
<gene>
    <name evidence="1" type="ORF">DSO57_1013336</name>
</gene>
<comment type="caution">
    <text evidence="1">The sequence shown here is derived from an EMBL/GenBank/DDBJ whole genome shotgun (WGS) entry which is preliminary data.</text>
</comment>
<organism evidence="1 2">
    <name type="scientific">Entomophthora muscae</name>
    <dbReference type="NCBI Taxonomy" id="34485"/>
    <lineage>
        <taxon>Eukaryota</taxon>
        <taxon>Fungi</taxon>
        <taxon>Fungi incertae sedis</taxon>
        <taxon>Zoopagomycota</taxon>
        <taxon>Entomophthoromycotina</taxon>
        <taxon>Entomophthoromycetes</taxon>
        <taxon>Entomophthorales</taxon>
        <taxon>Entomophthoraceae</taxon>
        <taxon>Entomophthora</taxon>
    </lineage>
</organism>
<accession>A0ACC2URJ2</accession>
<name>A0ACC2URJ2_9FUNG</name>
<dbReference type="Proteomes" id="UP001165960">
    <property type="component" value="Unassembled WGS sequence"/>
</dbReference>
<proteinExistence type="predicted"/>